<dbReference type="InterPro" id="IPR000055">
    <property type="entry name" value="Restrct_endonuc_typeI_TRD"/>
</dbReference>
<accession>A0A1J1C299</accession>
<dbReference type="InterPro" id="IPR044946">
    <property type="entry name" value="Restrct_endonuc_typeI_TRD_sf"/>
</dbReference>
<gene>
    <name evidence="5" type="ORF">Cabys_62</name>
</gene>
<dbReference type="GO" id="GO:0003677">
    <property type="term" value="F:DNA binding"/>
    <property type="evidence" value="ECO:0007669"/>
    <property type="project" value="UniProtKB-KW"/>
</dbReference>
<name>A0A1J1C299_CALAY</name>
<evidence type="ECO:0000256" key="3">
    <source>
        <dbReference type="ARBA" id="ARBA00023125"/>
    </source>
</evidence>
<comment type="similarity">
    <text evidence="1">Belongs to the type-I restriction system S methylase family.</text>
</comment>
<feature type="domain" description="Type I restriction modification DNA specificity" evidence="4">
    <location>
        <begin position="142"/>
        <end position="322"/>
    </location>
</feature>
<evidence type="ECO:0000313" key="5">
    <source>
        <dbReference type="EMBL" id="APF16813.1"/>
    </source>
</evidence>
<dbReference type="PANTHER" id="PTHR30408:SF12">
    <property type="entry name" value="TYPE I RESTRICTION ENZYME MJAVIII SPECIFICITY SUBUNIT"/>
    <property type="match status" value="1"/>
</dbReference>
<organism evidence="5 6">
    <name type="scientific">Caldithrix abyssi DSM 13497</name>
    <dbReference type="NCBI Taxonomy" id="880073"/>
    <lineage>
        <taxon>Bacteria</taxon>
        <taxon>Pseudomonadati</taxon>
        <taxon>Calditrichota</taxon>
        <taxon>Calditrichia</taxon>
        <taxon>Calditrichales</taxon>
        <taxon>Calditrichaceae</taxon>
        <taxon>Caldithrix</taxon>
    </lineage>
</organism>
<dbReference type="EMBL" id="CP018099">
    <property type="protein sequence ID" value="APF16813.1"/>
    <property type="molecule type" value="Genomic_DNA"/>
</dbReference>
<evidence type="ECO:0000256" key="2">
    <source>
        <dbReference type="ARBA" id="ARBA00022747"/>
    </source>
</evidence>
<keyword evidence="2" id="KW-0680">Restriction system</keyword>
<proteinExistence type="inferred from homology"/>
<dbReference type="AlphaFoldDB" id="A0A1J1C299"/>
<evidence type="ECO:0000259" key="4">
    <source>
        <dbReference type="Pfam" id="PF01420"/>
    </source>
</evidence>
<dbReference type="InterPro" id="IPR052021">
    <property type="entry name" value="Type-I_RS_S_subunit"/>
</dbReference>
<reference evidence="5 6" key="1">
    <citation type="submission" date="2016-11" db="EMBL/GenBank/DDBJ databases">
        <title>Genomic analysis of Caldithrix abyssi and proposal of a novel bacterial phylum Caldithrichaeota.</title>
        <authorList>
            <person name="Kublanov I."/>
            <person name="Sigalova O."/>
            <person name="Gavrilov S."/>
            <person name="Lebedinsky A."/>
            <person name="Ivanova N."/>
            <person name="Daum C."/>
            <person name="Reddy T."/>
            <person name="Klenk H.P."/>
            <person name="Goker M."/>
            <person name="Reva O."/>
            <person name="Miroshnichenko M."/>
            <person name="Kyprides N."/>
            <person name="Woyke T."/>
            <person name="Gelfand M."/>
        </authorList>
    </citation>
    <scope>NUCLEOTIDE SEQUENCE [LARGE SCALE GENOMIC DNA]</scope>
    <source>
        <strain evidence="5 6">LF13</strain>
    </source>
</reference>
<feature type="domain" description="Type I restriction modification DNA specificity" evidence="4">
    <location>
        <begin position="2"/>
        <end position="103"/>
    </location>
</feature>
<dbReference type="Gene3D" id="1.10.287.1120">
    <property type="entry name" value="Bipartite methylase S protein"/>
    <property type="match status" value="1"/>
</dbReference>
<dbReference type="PANTHER" id="PTHR30408">
    <property type="entry name" value="TYPE-1 RESTRICTION ENZYME ECOKI SPECIFICITY PROTEIN"/>
    <property type="match status" value="1"/>
</dbReference>
<sequence length="354" mass="40568">MFSVRAPVGKINIADRDYIIGRGLAAIKGIKIIQDFLEQYFLFSEEKFRKLSQGSTFESINSEDLSESEIFYPVNKKEQSLIAEILSTVDRAIEQTGAVIAKLQRIKAGLMQDLLTRGIDEQGNIRSEKTHRFKDSPLGRIPVEWEVVELQNVVKILLSNVDKKIYEHENSVLLCNYLEVYQNDYIHSRLNFSRGSVNENELRKFTVEKGDVIITKDSETFEDIAKPAYVKDNIDNLICGYHLALLKPKKINGLFLAIILNKPEINMHFRKLANGITRYGLTLETIKTAKIFLPKISEQKQISNIFLNIDLRMDEEKAKLRKLHMLKTALMQDLLTGRVRVTGLLKRRQAEVVG</sequence>
<dbReference type="Gene3D" id="3.90.220.20">
    <property type="entry name" value="DNA methylase specificity domains"/>
    <property type="match status" value="2"/>
</dbReference>
<protein>
    <submittedName>
        <fullName evidence="5">Type I restriction enzyme, S subunit</fullName>
    </submittedName>
</protein>
<evidence type="ECO:0000313" key="6">
    <source>
        <dbReference type="Proteomes" id="UP000183868"/>
    </source>
</evidence>
<keyword evidence="3" id="KW-0238">DNA-binding</keyword>
<dbReference type="Pfam" id="PF01420">
    <property type="entry name" value="Methylase_S"/>
    <property type="match status" value="2"/>
</dbReference>
<dbReference type="GO" id="GO:0009307">
    <property type="term" value="P:DNA restriction-modification system"/>
    <property type="evidence" value="ECO:0007669"/>
    <property type="project" value="UniProtKB-KW"/>
</dbReference>
<dbReference type="SUPFAM" id="SSF116734">
    <property type="entry name" value="DNA methylase specificity domain"/>
    <property type="match status" value="2"/>
</dbReference>
<dbReference type="KEGG" id="caby:Cabys_62"/>
<evidence type="ECO:0000256" key="1">
    <source>
        <dbReference type="ARBA" id="ARBA00010923"/>
    </source>
</evidence>
<dbReference type="Proteomes" id="UP000183868">
    <property type="component" value="Chromosome"/>
</dbReference>